<evidence type="ECO:0000256" key="1">
    <source>
        <dbReference type="ARBA" id="ARBA00023015"/>
    </source>
</evidence>
<comment type="caution">
    <text evidence="5">The sequence shown here is derived from an EMBL/GenBank/DDBJ whole genome shotgun (WGS) entry which is preliminary data.</text>
</comment>
<dbReference type="InterPro" id="IPR037923">
    <property type="entry name" value="HTH-like"/>
</dbReference>
<evidence type="ECO:0000256" key="3">
    <source>
        <dbReference type="ARBA" id="ARBA00023163"/>
    </source>
</evidence>
<dbReference type="PANTHER" id="PTHR43280">
    <property type="entry name" value="ARAC-FAMILY TRANSCRIPTIONAL REGULATOR"/>
    <property type="match status" value="1"/>
</dbReference>
<dbReference type="PANTHER" id="PTHR43280:SF2">
    <property type="entry name" value="HTH-TYPE TRANSCRIPTIONAL REGULATOR EXSA"/>
    <property type="match status" value="1"/>
</dbReference>
<keyword evidence="3" id="KW-0804">Transcription</keyword>
<dbReference type="SUPFAM" id="SSF51215">
    <property type="entry name" value="Regulatory protein AraC"/>
    <property type="match status" value="1"/>
</dbReference>
<reference evidence="5 6" key="1">
    <citation type="submission" date="2023-02" db="EMBL/GenBank/DDBJ databases">
        <title>Dictyobacter halimunensis sp. nov., a new member of the class Ktedonobacteria from forest soil in a geothermal area.</title>
        <authorList>
            <person name="Rachmania M.K."/>
            <person name="Ningsih F."/>
            <person name="Sakai Y."/>
            <person name="Yabe S."/>
            <person name="Yokota A."/>
            <person name="Sjamsuridzal W."/>
        </authorList>
    </citation>
    <scope>NUCLEOTIDE SEQUENCE [LARGE SCALE GENOMIC DNA]</scope>
    <source>
        <strain evidence="5 6">S3.2.2.5</strain>
    </source>
</reference>
<keyword evidence="2" id="KW-0238">DNA-binding</keyword>
<dbReference type="Proteomes" id="UP001344906">
    <property type="component" value="Unassembled WGS sequence"/>
</dbReference>
<gene>
    <name evidence="5" type="ORF">KDH_21860</name>
</gene>
<dbReference type="RefSeq" id="WP_338249592.1">
    <property type="nucleotide sequence ID" value="NZ_BSRI01000001.1"/>
</dbReference>
<keyword evidence="1" id="KW-0805">Transcription regulation</keyword>
<accession>A0ABQ6FSE3</accession>
<dbReference type="EMBL" id="BSRI01000001">
    <property type="protein sequence ID" value="GLV55339.1"/>
    <property type="molecule type" value="Genomic_DNA"/>
</dbReference>
<dbReference type="InterPro" id="IPR003313">
    <property type="entry name" value="AraC-bd"/>
</dbReference>
<keyword evidence="6" id="KW-1185">Reference proteome</keyword>
<evidence type="ECO:0000313" key="5">
    <source>
        <dbReference type="EMBL" id="GLV55339.1"/>
    </source>
</evidence>
<dbReference type="Pfam" id="PF02311">
    <property type="entry name" value="AraC_binding"/>
    <property type="match status" value="1"/>
</dbReference>
<dbReference type="InterPro" id="IPR018060">
    <property type="entry name" value="HTH_AraC"/>
</dbReference>
<evidence type="ECO:0000313" key="6">
    <source>
        <dbReference type="Proteomes" id="UP001344906"/>
    </source>
</evidence>
<organism evidence="5 6">
    <name type="scientific">Dictyobacter halimunensis</name>
    <dbReference type="NCBI Taxonomy" id="3026934"/>
    <lineage>
        <taxon>Bacteria</taxon>
        <taxon>Bacillati</taxon>
        <taxon>Chloroflexota</taxon>
        <taxon>Ktedonobacteria</taxon>
        <taxon>Ktedonobacterales</taxon>
        <taxon>Dictyobacteraceae</taxon>
        <taxon>Dictyobacter</taxon>
    </lineage>
</organism>
<evidence type="ECO:0000256" key="2">
    <source>
        <dbReference type="ARBA" id="ARBA00023125"/>
    </source>
</evidence>
<dbReference type="InterPro" id="IPR009057">
    <property type="entry name" value="Homeodomain-like_sf"/>
</dbReference>
<dbReference type="Gene3D" id="2.60.120.10">
    <property type="entry name" value="Jelly Rolls"/>
    <property type="match status" value="1"/>
</dbReference>
<feature type="domain" description="HTH araC/xylS-type" evidence="4">
    <location>
        <begin position="185"/>
        <end position="283"/>
    </location>
</feature>
<protein>
    <submittedName>
        <fullName evidence="5">AraC family transcriptional regulator</fullName>
    </submittedName>
</protein>
<dbReference type="InterPro" id="IPR014710">
    <property type="entry name" value="RmlC-like_jellyroll"/>
</dbReference>
<dbReference type="SMART" id="SM00342">
    <property type="entry name" value="HTH_ARAC"/>
    <property type="match status" value="1"/>
</dbReference>
<proteinExistence type="predicted"/>
<dbReference type="PROSITE" id="PS01124">
    <property type="entry name" value="HTH_ARAC_FAMILY_2"/>
    <property type="match status" value="1"/>
</dbReference>
<dbReference type="Gene3D" id="1.10.10.60">
    <property type="entry name" value="Homeodomain-like"/>
    <property type="match status" value="2"/>
</dbReference>
<dbReference type="Pfam" id="PF12833">
    <property type="entry name" value="HTH_18"/>
    <property type="match status" value="1"/>
</dbReference>
<name>A0ABQ6FSE3_9CHLR</name>
<dbReference type="SUPFAM" id="SSF46689">
    <property type="entry name" value="Homeodomain-like"/>
    <property type="match status" value="2"/>
</dbReference>
<evidence type="ECO:0000259" key="4">
    <source>
        <dbReference type="PROSITE" id="PS01124"/>
    </source>
</evidence>
<sequence>MRHTPLRRLSSTDHMGPDLPLHIYRQSLHDANGAGGVHWHEFYEVGFILEGQGRHILNGTAHRVQRGSCFLLTPADFHDLRPASGETLELFDVVFLADVLQGAVYRLLFHALHSYRVDFSQEEAQRIEQELQRLYDESNTHQVGSELIMIGTLERILIDLLRHSQHQIQKPAGENAATTQHQKLSMSLIYLHHHFREPLTLQEVAQQVHLSPTYFSEYFHQVYGITFQQYLQDLRLRFAHSLLTSSSVPISHVYAAAGFQTLSHFERAFKRRFGLTPRQTRTRPSTADSASRG</sequence>